<feature type="domain" description="Nuclear receptor" evidence="10">
    <location>
        <begin position="351"/>
        <end position="423"/>
    </location>
</feature>
<evidence type="ECO:0000313" key="12">
    <source>
        <dbReference type="Proteomes" id="UP000827892"/>
    </source>
</evidence>
<evidence type="ECO:0000256" key="7">
    <source>
        <dbReference type="ARBA" id="ARBA00023170"/>
    </source>
</evidence>
<evidence type="ECO:0000256" key="8">
    <source>
        <dbReference type="ARBA" id="ARBA00023242"/>
    </source>
</evidence>
<evidence type="ECO:0000313" key="11">
    <source>
        <dbReference type="EMBL" id="ULT90441.1"/>
    </source>
</evidence>
<keyword evidence="5 9" id="KW-0238">DNA-binding</keyword>
<dbReference type="InterPro" id="IPR013088">
    <property type="entry name" value="Znf_NHR/GATA"/>
</dbReference>
<dbReference type="Pfam" id="PF00105">
    <property type="entry name" value="zf-C4"/>
    <property type="match status" value="2"/>
</dbReference>
<evidence type="ECO:0000256" key="1">
    <source>
        <dbReference type="ARBA" id="ARBA00022723"/>
    </source>
</evidence>
<organism evidence="11 12">
    <name type="scientific">Caenorhabditis briggsae</name>
    <dbReference type="NCBI Taxonomy" id="6238"/>
    <lineage>
        <taxon>Eukaryota</taxon>
        <taxon>Metazoa</taxon>
        <taxon>Ecdysozoa</taxon>
        <taxon>Nematoda</taxon>
        <taxon>Chromadorea</taxon>
        <taxon>Rhabditida</taxon>
        <taxon>Rhabditina</taxon>
        <taxon>Rhabditomorpha</taxon>
        <taxon>Rhabditoidea</taxon>
        <taxon>Rhabditidae</taxon>
        <taxon>Peloderinae</taxon>
        <taxon>Caenorhabditis</taxon>
    </lineage>
</organism>
<gene>
    <name evidence="11" type="ORF">L3Y34_008643</name>
</gene>
<keyword evidence="2 9" id="KW-0863">Zinc-finger</keyword>
<sequence>MTCQICGAENAETHFGGISCRACAAFFRRYVNSKKLIIQCTCKQRTEKSYPCRRCRMNKCLAVGMTKTKVQSSREKNTRRVIPSSELATLSLLSCHIVPKFCFKIAHTIESWPELEQKRKSLYGECFYDLNFLEVSNMARPDTTLLWSLGMMIFPDLGFLTAKDREAIICNFFPRWIVMESSIDYCTNQEHHRKMMDNSEELEKMIVKFYGSSMERRKPDKEIVNIFKPYWVHFYNEIAESVFQMKLDKVECIALFLMILFDDAYTNISEEGAKLCRNLRKVVLRELKGYQTDNNLPEKRLLDVMSTLMLLEKGEEKMQEEIILCGLNNVNLHDDFKSIVQVKKLLYLPRRMLCLVCGADSSEPHFGGESCRACAAFFRRCVHSKKLDVTCTCQHRLPSSHPCRHCRMLKCIATGMTKNKVQPNREKNRSRFYHIGYIPLISSLPTSIIPKTCDKISKTVVNWVDVDKKRKQMYGESPYHQNLAEVTSTAKANIRLLWGLAECIFSDVSKLSSSDRDSITYNFFPKWLVMESAIDYCTNYNQFQSFLGTDEYYKKCAHFYGSSMASGKRIKDSETIRIFAPFWDWHYSEVAHPVYLKKLDKVEYMAIFLLLLFDYAYTNISEDGAKLCRNIRKVILRELKGYQDDKNCSDMRLADTIDTLRLLEKAEEKLQEENVLCGLHNLVLHDDWKEIFHIKKL</sequence>
<comment type="subcellular location">
    <subcellularLocation>
        <location evidence="9">Nucleus</location>
    </subcellularLocation>
</comment>
<dbReference type="Proteomes" id="UP000827892">
    <property type="component" value="Chromosome V"/>
</dbReference>
<name>A0AAE9D1G0_CAEBR</name>
<evidence type="ECO:0000256" key="3">
    <source>
        <dbReference type="ARBA" id="ARBA00022833"/>
    </source>
</evidence>
<evidence type="ECO:0000256" key="6">
    <source>
        <dbReference type="ARBA" id="ARBA00023163"/>
    </source>
</evidence>
<dbReference type="GO" id="GO:0005634">
    <property type="term" value="C:nucleus"/>
    <property type="evidence" value="ECO:0007669"/>
    <property type="project" value="UniProtKB-SubCell"/>
</dbReference>
<dbReference type="PANTHER" id="PTHR46800:SF5">
    <property type="entry name" value="NUCLEAR HORMONE RECEPTOR FAMILY"/>
    <property type="match status" value="1"/>
</dbReference>
<dbReference type="PROSITE" id="PS51030">
    <property type="entry name" value="NUCLEAR_REC_DBD_2"/>
    <property type="match status" value="2"/>
</dbReference>
<evidence type="ECO:0000256" key="4">
    <source>
        <dbReference type="ARBA" id="ARBA00023015"/>
    </source>
</evidence>
<feature type="domain" description="Nuclear receptor" evidence="10">
    <location>
        <begin position="1"/>
        <end position="72"/>
    </location>
</feature>
<keyword evidence="4 9" id="KW-0805">Transcription regulation</keyword>
<dbReference type="GO" id="GO:0043565">
    <property type="term" value="F:sequence-specific DNA binding"/>
    <property type="evidence" value="ECO:0007669"/>
    <property type="project" value="InterPro"/>
</dbReference>
<proteinExistence type="inferred from homology"/>
<keyword evidence="8 9" id="KW-0539">Nucleus</keyword>
<dbReference type="Pfam" id="PF00104">
    <property type="entry name" value="Hormone_recep"/>
    <property type="match status" value="2"/>
</dbReference>
<dbReference type="PANTHER" id="PTHR46800">
    <property type="entry name" value="NUCLEAR HORMONE RECEPTOR FAMILY-RELATED-RELATED"/>
    <property type="match status" value="1"/>
</dbReference>
<dbReference type="GO" id="GO:0008270">
    <property type="term" value="F:zinc ion binding"/>
    <property type="evidence" value="ECO:0007669"/>
    <property type="project" value="UniProtKB-KW"/>
</dbReference>
<keyword evidence="3 9" id="KW-0862">Zinc</keyword>
<dbReference type="SUPFAM" id="SSF57716">
    <property type="entry name" value="Glucocorticoid receptor-like (DNA-binding domain)"/>
    <property type="match status" value="2"/>
</dbReference>
<evidence type="ECO:0000259" key="10">
    <source>
        <dbReference type="PROSITE" id="PS51030"/>
    </source>
</evidence>
<dbReference type="SMART" id="SM00399">
    <property type="entry name" value="ZnF_C4"/>
    <property type="match status" value="2"/>
</dbReference>
<dbReference type="GO" id="GO:0003700">
    <property type="term" value="F:DNA-binding transcription factor activity"/>
    <property type="evidence" value="ECO:0007669"/>
    <property type="project" value="InterPro"/>
</dbReference>
<comment type="similarity">
    <text evidence="9">Belongs to the nuclear hormone receptor family.</text>
</comment>
<evidence type="ECO:0000256" key="5">
    <source>
        <dbReference type="ARBA" id="ARBA00023125"/>
    </source>
</evidence>
<dbReference type="InterPro" id="IPR000536">
    <property type="entry name" value="Nucl_hrmn_rcpt_lig-bd"/>
</dbReference>
<dbReference type="InterPro" id="IPR035500">
    <property type="entry name" value="NHR-like_dom_sf"/>
</dbReference>
<dbReference type="InterPro" id="IPR001628">
    <property type="entry name" value="Znf_hrmn_rcpt"/>
</dbReference>
<keyword evidence="7 9" id="KW-0675">Receptor</keyword>
<dbReference type="PRINTS" id="PR00047">
    <property type="entry name" value="STROIDFINGER"/>
</dbReference>
<dbReference type="EMBL" id="CP090895">
    <property type="protein sequence ID" value="ULT90441.1"/>
    <property type="molecule type" value="Genomic_DNA"/>
</dbReference>
<dbReference type="Gene3D" id="1.10.565.10">
    <property type="entry name" value="Retinoid X Receptor"/>
    <property type="match status" value="2"/>
</dbReference>
<evidence type="ECO:0000256" key="9">
    <source>
        <dbReference type="RuleBase" id="RU004334"/>
    </source>
</evidence>
<dbReference type="PROSITE" id="PS00031">
    <property type="entry name" value="NUCLEAR_REC_DBD_1"/>
    <property type="match status" value="2"/>
</dbReference>
<dbReference type="SMART" id="SM00430">
    <property type="entry name" value="HOLI"/>
    <property type="match status" value="2"/>
</dbReference>
<accession>A0AAE9D1G0</accession>
<reference evidence="11 12" key="1">
    <citation type="submission" date="2022-02" db="EMBL/GenBank/DDBJ databases">
        <title>Chromosome-level reference genomes for two strains of Caenorhabditis briggsae: an improved platform for comparative genomics.</title>
        <authorList>
            <person name="Stevens L."/>
            <person name="Andersen E.C."/>
        </authorList>
    </citation>
    <scope>NUCLEOTIDE SEQUENCE [LARGE SCALE GENOMIC DNA]</scope>
    <source>
        <strain evidence="11">QX1410_ONT</strain>
        <tissue evidence="11">Whole-organism</tissue>
    </source>
</reference>
<protein>
    <recommendedName>
        <fullName evidence="10">Nuclear receptor domain-containing protein</fullName>
    </recommendedName>
</protein>
<dbReference type="InterPro" id="IPR042936">
    <property type="entry name" value="Nhr-150"/>
</dbReference>
<dbReference type="Gene3D" id="3.30.50.10">
    <property type="entry name" value="Erythroid Transcription Factor GATA-1, subunit A"/>
    <property type="match status" value="2"/>
</dbReference>
<keyword evidence="1 9" id="KW-0479">Metal-binding</keyword>
<evidence type="ECO:0000256" key="2">
    <source>
        <dbReference type="ARBA" id="ARBA00022771"/>
    </source>
</evidence>
<keyword evidence="6 9" id="KW-0804">Transcription</keyword>
<dbReference type="AlphaFoldDB" id="A0AAE9D1G0"/>
<dbReference type="SUPFAM" id="SSF48508">
    <property type="entry name" value="Nuclear receptor ligand-binding domain"/>
    <property type="match status" value="2"/>
</dbReference>